<dbReference type="EMBL" id="WTYP01000001">
    <property type="protein sequence ID" value="MXP47169.1"/>
    <property type="molecule type" value="Genomic_DNA"/>
</dbReference>
<evidence type="ECO:0000256" key="1">
    <source>
        <dbReference type="SAM" id="MobiDB-lite"/>
    </source>
</evidence>
<evidence type="ECO:0000259" key="2">
    <source>
        <dbReference type="Pfam" id="PF03551"/>
    </source>
</evidence>
<dbReference type="Proteomes" id="UP000471435">
    <property type="component" value="Unassembled WGS sequence"/>
</dbReference>
<sequence>MAAMMAAGRGWDGRFSWDGDGPWGGRGGQGGRGPRSRRRIFGSGELRLTLLMLIGDEPRHGYELIKAIGEITGGNYEPSPGAVYPTLQLLADEGSIREAKPKKGDEAKKAFEITQAGTDELAEREAEIAAIVHKLTAMSGDEERHRAPELFRAMGNLAGVLKNKYRAGGFKDGDIEEIVDIIDEAAKRIERL</sequence>
<gene>
    <name evidence="3" type="ORF">GRI43_07170</name>
</gene>
<evidence type="ECO:0000313" key="3">
    <source>
        <dbReference type="EMBL" id="MXP47169.1"/>
    </source>
</evidence>
<dbReference type="OrthoDB" id="9814826at2"/>
<feature type="domain" description="Transcription regulator PadR N-terminal" evidence="2">
    <location>
        <begin position="50"/>
        <end position="123"/>
    </location>
</feature>
<dbReference type="Pfam" id="PF03551">
    <property type="entry name" value="PadR"/>
    <property type="match status" value="1"/>
</dbReference>
<name>A0A6I4UYW3_9SPHN</name>
<dbReference type="PANTHER" id="PTHR43252:SF7">
    <property type="entry name" value="TRANSCRIPTIONAL REGULATOR YQJI"/>
    <property type="match status" value="1"/>
</dbReference>
<reference evidence="3 4" key="1">
    <citation type="submission" date="2019-12" db="EMBL/GenBank/DDBJ databases">
        <title>Genomic-based taxomic classification of the family Erythrobacteraceae.</title>
        <authorList>
            <person name="Xu L."/>
        </authorList>
    </citation>
    <scope>NUCLEOTIDE SEQUENCE [LARGE SCALE GENOMIC DNA]</scope>
    <source>
        <strain evidence="3 4">SW-109</strain>
    </source>
</reference>
<accession>A0A6I4UYW3</accession>
<dbReference type="InterPro" id="IPR036390">
    <property type="entry name" value="WH_DNA-bd_sf"/>
</dbReference>
<dbReference type="SUPFAM" id="SSF46785">
    <property type="entry name" value="Winged helix' DNA-binding domain"/>
    <property type="match status" value="1"/>
</dbReference>
<dbReference type="AlphaFoldDB" id="A0A6I4UYW3"/>
<dbReference type="InterPro" id="IPR005149">
    <property type="entry name" value="Tscrpt_reg_PadR_N"/>
</dbReference>
<dbReference type="PANTHER" id="PTHR43252">
    <property type="entry name" value="TRANSCRIPTIONAL REGULATOR YQJI"/>
    <property type="match status" value="1"/>
</dbReference>
<keyword evidence="4" id="KW-1185">Reference proteome</keyword>
<dbReference type="Gene3D" id="1.10.10.10">
    <property type="entry name" value="Winged helix-like DNA-binding domain superfamily/Winged helix DNA-binding domain"/>
    <property type="match status" value="1"/>
</dbReference>
<proteinExistence type="predicted"/>
<feature type="region of interest" description="Disordered" evidence="1">
    <location>
        <begin position="17"/>
        <end position="38"/>
    </location>
</feature>
<evidence type="ECO:0000313" key="4">
    <source>
        <dbReference type="Proteomes" id="UP000471435"/>
    </source>
</evidence>
<comment type="caution">
    <text evidence="3">The sequence shown here is derived from an EMBL/GenBank/DDBJ whole genome shotgun (WGS) entry which is preliminary data.</text>
</comment>
<dbReference type="InterPro" id="IPR036388">
    <property type="entry name" value="WH-like_DNA-bd_sf"/>
</dbReference>
<feature type="compositionally biased region" description="Gly residues" evidence="1">
    <location>
        <begin position="21"/>
        <end position="33"/>
    </location>
</feature>
<organism evidence="3 4">
    <name type="scientific">Pontixanthobacter luteolus</name>
    <dbReference type="NCBI Taxonomy" id="295089"/>
    <lineage>
        <taxon>Bacteria</taxon>
        <taxon>Pseudomonadati</taxon>
        <taxon>Pseudomonadota</taxon>
        <taxon>Alphaproteobacteria</taxon>
        <taxon>Sphingomonadales</taxon>
        <taxon>Erythrobacteraceae</taxon>
        <taxon>Pontixanthobacter</taxon>
    </lineage>
</organism>
<protein>
    <submittedName>
        <fullName evidence="3">PadR family transcriptional regulator</fullName>
    </submittedName>
</protein>